<proteinExistence type="predicted"/>
<dbReference type="EMBL" id="CACVAS010000047">
    <property type="protein sequence ID" value="CAA6807364.1"/>
    <property type="molecule type" value="Genomic_DNA"/>
</dbReference>
<reference evidence="1" key="1">
    <citation type="submission" date="2020-01" db="EMBL/GenBank/DDBJ databases">
        <authorList>
            <person name="Meier V. D."/>
            <person name="Meier V D."/>
        </authorList>
    </citation>
    <scope>NUCLEOTIDE SEQUENCE</scope>
    <source>
        <strain evidence="1">HLG_WM_MAG_01</strain>
    </source>
</reference>
<accession>A0A6S6SG40</accession>
<evidence type="ECO:0000313" key="1">
    <source>
        <dbReference type="EMBL" id="CAA6807364.1"/>
    </source>
</evidence>
<organism evidence="1">
    <name type="scientific">uncultured Sulfurovum sp</name>
    <dbReference type="NCBI Taxonomy" id="269237"/>
    <lineage>
        <taxon>Bacteria</taxon>
        <taxon>Pseudomonadati</taxon>
        <taxon>Campylobacterota</taxon>
        <taxon>Epsilonproteobacteria</taxon>
        <taxon>Campylobacterales</taxon>
        <taxon>Sulfurovaceae</taxon>
        <taxon>Sulfurovum</taxon>
        <taxon>environmental samples</taxon>
    </lineage>
</organism>
<gene>
    <name evidence="1" type="ORF">HELGO_WM3287</name>
</gene>
<dbReference type="AlphaFoldDB" id="A0A6S6SG40"/>
<sequence length="134" mass="15355">MNRLTKGTIVTLIRERRTAFVNDIVIFKATVQSSGSKTIRFVGLGMDFCPKDVAPTMEQLSKKMSLGVYIAPNEEFIQRFIQRSEDLRLNGLKRAEINLSTNPNSRRFNRHKKLFIEAKNIVDLRDGKSPNTRV</sequence>
<name>A0A6S6SG40_9BACT</name>
<protein>
    <submittedName>
        <fullName evidence="1">Uncharacterized protein</fullName>
    </submittedName>
</protein>